<evidence type="ECO:0000256" key="1">
    <source>
        <dbReference type="SAM" id="MobiDB-lite"/>
    </source>
</evidence>
<evidence type="ECO:0000256" key="2">
    <source>
        <dbReference type="SAM" id="Phobius"/>
    </source>
</evidence>
<dbReference type="Gene3D" id="3.40.30.10">
    <property type="entry name" value="Glutaredoxin"/>
    <property type="match status" value="1"/>
</dbReference>
<name>A0ABV9RFN2_9PSEU</name>
<organism evidence="3 4">
    <name type="scientific">Actinomycetospora chibensis</name>
    <dbReference type="NCBI Taxonomy" id="663606"/>
    <lineage>
        <taxon>Bacteria</taxon>
        <taxon>Bacillati</taxon>
        <taxon>Actinomycetota</taxon>
        <taxon>Actinomycetes</taxon>
        <taxon>Pseudonocardiales</taxon>
        <taxon>Pseudonocardiaceae</taxon>
        <taxon>Actinomycetospora</taxon>
    </lineage>
</organism>
<evidence type="ECO:0000313" key="4">
    <source>
        <dbReference type="Proteomes" id="UP001595909"/>
    </source>
</evidence>
<keyword evidence="4" id="KW-1185">Reference proteome</keyword>
<accession>A0ABV9RFN2</accession>
<comment type="caution">
    <text evidence="3">The sequence shown here is derived from an EMBL/GenBank/DDBJ whole genome shotgun (WGS) entry which is preliminary data.</text>
</comment>
<dbReference type="EMBL" id="JBHSIM010000012">
    <property type="protein sequence ID" value="MFC4832007.1"/>
    <property type="molecule type" value="Genomic_DNA"/>
</dbReference>
<reference evidence="4" key="1">
    <citation type="journal article" date="2019" name="Int. J. Syst. Evol. Microbiol.">
        <title>The Global Catalogue of Microorganisms (GCM) 10K type strain sequencing project: providing services to taxonomists for standard genome sequencing and annotation.</title>
        <authorList>
            <consortium name="The Broad Institute Genomics Platform"/>
            <consortium name="The Broad Institute Genome Sequencing Center for Infectious Disease"/>
            <person name="Wu L."/>
            <person name="Ma J."/>
        </authorList>
    </citation>
    <scope>NUCLEOTIDE SEQUENCE [LARGE SCALE GENOMIC DNA]</scope>
    <source>
        <strain evidence="4">CCUG 50347</strain>
    </source>
</reference>
<feature type="transmembrane region" description="Helical" evidence="2">
    <location>
        <begin position="16"/>
        <end position="39"/>
    </location>
</feature>
<keyword evidence="2" id="KW-1133">Transmembrane helix</keyword>
<dbReference type="CDD" id="cd02947">
    <property type="entry name" value="TRX_family"/>
    <property type="match status" value="1"/>
</dbReference>
<keyword evidence="2" id="KW-0472">Membrane</keyword>
<dbReference type="SUPFAM" id="SSF52833">
    <property type="entry name" value="Thioredoxin-like"/>
    <property type="match status" value="1"/>
</dbReference>
<protein>
    <submittedName>
        <fullName evidence="3">TlpA family protein disulfide reductase</fullName>
    </submittedName>
</protein>
<sequence length="187" mass="19459">MSRTFVRGGGGFRVSGWVLVAAAAALAVVLVAGLVLAVVRLRRSRSAPTEADGPTPLPSAPDPGPEGTRRDLRPVGPQRPGDAVSGVLPRDLAGPPGGLALLQLSSQFCADCRASRAVLTDVAGEHPGLTVREVDVAMRPELVRLLGIRRTPTTLVVDPAGVELARHVGVPRRADLLGSLAPWRRTG</sequence>
<feature type="compositionally biased region" description="Pro residues" evidence="1">
    <location>
        <begin position="55"/>
        <end position="64"/>
    </location>
</feature>
<keyword evidence="2" id="KW-0812">Transmembrane</keyword>
<feature type="region of interest" description="Disordered" evidence="1">
    <location>
        <begin position="45"/>
        <end position="89"/>
    </location>
</feature>
<dbReference type="RefSeq" id="WP_274188749.1">
    <property type="nucleotide sequence ID" value="NZ_BAABHN010000012.1"/>
</dbReference>
<dbReference type="InterPro" id="IPR036249">
    <property type="entry name" value="Thioredoxin-like_sf"/>
</dbReference>
<dbReference type="Proteomes" id="UP001595909">
    <property type="component" value="Unassembled WGS sequence"/>
</dbReference>
<evidence type="ECO:0000313" key="3">
    <source>
        <dbReference type="EMBL" id="MFC4832007.1"/>
    </source>
</evidence>
<proteinExistence type="predicted"/>
<gene>
    <name evidence="3" type="ORF">ACFPEL_06250</name>
</gene>